<comment type="similarity">
    <text evidence="1">Belongs to the UPF0488 family.</text>
</comment>
<dbReference type="OrthoDB" id="20277at2759"/>
<protein>
    <submittedName>
        <fullName evidence="3">UPF0488 protein C8orf33-like</fullName>
    </submittedName>
</protein>
<evidence type="ECO:0000313" key="3">
    <source>
        <dbReference type="EMBL" id="OQR69992.1"/>
    </source>
</evidence>
<feature type="region of interest" description="Disordered" evidence="2">
    <location>
        <begin position="92"/>
        <end position="179"/>
    </location>
</feature>
<dbReference type="InParanoid" id="A0A1V9X9J0"/>
<dbReference type="EMBL" id="MNPL01019091">
    <property type="protein sequence ID" value="OQR69992.1"/>
    <property type="molecule type" value="Genomic_DNA"/>
</dbReference>
<dbReference type="Proteomes" id="UP000192247">
    <property type="component" value="Unassembled WGS sequence"/>
</dbReference>
<dbReference type="PANTHER" id="PTHR13602:SF2">
    <property type="entry name" value="UPF0488 PROTEIN C8ORF33"/>
    <property type="match status" value="1"/>
</dbReference>
<comment type="caution">
    <text evidence="3">The sequence shown here is derived from an EMBL/GenBank/DDBJ whole genome shotgun (WGS) entry which is preliminary data.</text>
</comment>
<accession>A0A1V9X9J0</accession>
<keyword evidence="4" id="KW-1185">Reference proteome</keyword>
<evidence type="ECO:0000256" key="2">
    <source>
        <dbReference type="SAM" id="MobiDB-lite"/>
    </source>
</evidence>
<dbReference type="FunCoup" id="A0A1V9X9J0">
    <property type="interactions" value="275"/>
</dbReference>
<reference evidence="3 4" key="1">
    <citation type="journal article" date="2017" name="Gigascience">
        <title>Draft genome of the honey bee ectoparasitic mite, Tropilaelaps mercedesae, is shaped by the parasitic life history.</title>
        <authorList>
            <person name="Dong X."/>
            <person name="Armstrong S.D."/>
            <person name="Xia D."/>
            <person name="Makepeace B.L."/>
            <person name="Darby A.C."/>
            <person name="Kadowaki T."/>
        </authorList>
    </citation>
    <scope>NUCLEOTIDE SEQUENCE [LARGE SCALE GENOMIC DNA]</scope>
    <source>
        <strain evidence="3">Wuxi-XJTLU</strain>
    </source>
</reference>
<feature type="compositionally biased region" description="Low complexity" evidence="2">
    <location>
        <begin position="153"/>
        <end position="165"/>
    </location>
</feature>
<dbReference type="Pfam" id="PF15393">
    <property type="entry name" value="DUF4615"/>
    <property type="match status" value="1"/>
</dbReference>
<evidence type="ECO:0000256" key="1">
    <source>
        <dbReference type="ARBA" id="ARBA00005707"/>
    </source>
</evidence>
<sequence>MDGSALDEQDQFEKEVAWCITALRKTLRKAQPPRHELQKALKVLPILEGSTAPMAKKRMAMRHALGDYRYKMAAENKALAKQLLNGTHRFAEFDGKARPPSGARALHIHKSPTYPPAPPPSVTSSPVKSAKSSMSSTPSPLKGVSGSPAAGLRSPSADSRSSVSPTVGENLPPNASTFVGQPFAFDFEIDRADRRER</sequence>
<dbReference type="InterPro" id="IPR029274">
    <property type="entry name" value="DUF4615"/>
</dbReference>
<feature type="compositionally biased region" description="Low complexity" evidence="2">
    <location>
        <begin position="122"/>
        <end position="140"/>
    </location>
</feature>
<dbReference type="AlphaFoldDB" id="A0A1V9X9J0"/>
<dbReference type="STRING" id="418985.A0A1V9X9J0"/>
<evidence type="ECO:0000313" key="4">
    <source>
        <dbReference type="Proteomes" id="UP000192247"/>
    </source>
</evidence>
<dbReference type="PANTHER" id="PTHR13602">
    <property type="entry name" value="UPF0488 PROTEIN C8ORF33"/>
    <property type="match status" value="1"/>
</dbReference>
<organism evidence="3 4">
    <name type="scientific">Tropilaelaps mercedesae</name>
    <dbReference type="NCBI Taxonomy" id="418985"/>
    <lineage>
        <taxon>Eukaryota</taxon>
        <taxon>Metazoa</taxon>
        <taxon>Ecdysozoa</taxon>
        <taxon>Arthropoda</taxon>
        <taxon>Chelicerata</taxon>
        <taxon>Arachnida</taxon>
        <taxon>Acari</taxon>
        <taxon>Parasitiformes</taxon>
        <taxon>Mesostigmata</taxon>
        <taxon>Gamasina</taxon>
        <taxon>Dermanyssoidea</taxon>
        <taxon>Laelapidae</taxon>
        <taxon>Tropilaelaps</taxon>
    </lineage>
</organism>
<gene>
    <name evidence="3" type="ORF">BIW11_11919</name>
</gene>
<proteinExistence type="inferred from homology"/>
<name>A0A1V9X9J0_9ACAR</name>